<protein>
    <recommendedName>
        <fullName evidence="2">Tll0287-like domain-containing protein</fullName>
    </recommendedName>
</protein>
<dbReference type="Proteomes" id="UP000630923">
    <property type="component" value="Unassembled WGS sequence"/>
</dbReference>
<feature type="domain" description="Tll0287-like" evidence="2">
    <location>
        <begin position="30"/>
        <end position="179"/>
    </location>
</feature>
<dbReference type="EMBL" id="BNCI01000001">
    <property type="protein sequence ID" value="GHF11598.1"/>
    <property type="molecule type" value="Genomic_DNA"/>
</dbReference>
<keyword evidence="4" id="KW-1185">Reference proteome</keyword>
<feature type="chain" id="PRO_5037771322" description="Tll0287-like domain-containing protein" evidence="1">
    <location>
        <begin position="19"/>
        <end position="186"/>
    </location>
</feature>
<evidence type="ECO:0000256" key="1">
    <source>
        <dbReference type="SAM" id="SignalP"/>
    </source>
</evidence>
<feature type="signal peptide" evidence="1">
    <location>
        <begin position="1"/>
        <end position="18"/>
    </location>
</feature>
<dbReference type="InterPro" id="IPR021796">
    <property type="entry name" value="Tll0287-like_dom"/>
</dbReference>
<reference evidence="3" key="1">
    <citation type="journal article" date="2014" name="Int. J. Syst. Evol. Microbiol.">
        <title>Complete genome sequence of Corynebacterium casei LMG S-19264T (=DSM 44701T), isolated from a smear-ripened cheese.</title>
        <authorList>
            <consortium name="US DOE Joint Genome Institute (JGI-PGF)"/>
            <person name="Walter F."/>
            <person name="Albersmeier A."/>
            <person name="Kalinowski J."/>
            <person name="Ruckert C."/>
        </authorList>
    </citation>
    <scope>NUCLEOTIDE SEQUENCE</scope>
    <source>
        <strain evidence="3">KCTC 42590</strain>
    </source>
</reference>
<keyword evidence="1" id="KW-0732">Signal</keyword>
<evidence type="ECO:0000259" key="2">
    <source>
        <dbReference type="Pfam" id="PF11845"/>
    </source>
</evidence>
<name>A0A919AK99_9PROT</name>
<sequence>MKSIILIAAIILTPAAFASEENQTALTNEARELAMNFGKTLKAQLLTAFDEGGIMAAVSVCNAQAPQIAQDFKKSTGWTVGRTSLKPRNTANAPSQWQVEMLQMFEQQKLDGMPLKELEWSETAGGTFRYMKAIPTGALCTACHGTDIEPELQTHITSMYPDDKATGFQTGDIRGAFVLTREVIDE</sequence>
<dbReference type="AlphaFoldDB" id="A0A919AK99"/>
<proteinExistence type="predicted"/>
<gene>
    <name evidence="3" type="ORF">GCM10017044_01740</name>
</gene>
<comment type="caution">
    <text evidence="3">The sequence shown here is derived from an EMBL/GenBank/DDBJ whole genome shotgun (WGS) entry which is preliminary data.</text>
</comment>
<evidence type="ECO:0000313" key="3">
    <source>
        <dbReference type="EMBL" id="GHF11598.1"/>
    </source>
</evidence>
<dbReference type="Pfam" id="PF11845">
    <property type="entry name" value="Tll0287-like"/>
    <property type="match status" value="1"/>
</dbReference>
<organism evidence="3 4">
    <name type="scientific">Kordiimonas sediminis</name>
    <dbReference type="NCBI Taxonomy" id="1735581"/>
    <lineage>
        <taxon>Bacteria</taxon>
        <taxon>Pseudomonadati</taxon>
        <taxon>Pseudomonadota</taxon>
        <taxon>Alphaproteobacteria</taxon>
        <taxon>Kordiimonadales</taxon>
        <taxon>Kordiimonadaceae</taxon>
        <taxon>Kordiimonas</taxon>
    </lineage>
</organism>
<accession>A0A919AK99</accession>
<dbReference type="RefSeq" id="WP_191249675.1">
    <property type="nucleotide sequence ID" value="NZ_BNCI01000001.1"/>
</dbReference>
<evidence type="ECO:0000313" key="4">
    <source>
        <dbReference type="Proteomes" id="UP000630923"/>
    </source>
</evidence>
<reference evidence="3" key="2">
    <citation type="submission" date="2020-09" db="EMBL/GenBank/DDBJ databases">
        <authorList>
            <person name="Sun Q."/>
            <person name="Kim S."/>
        </authorList>
    </citation>
    <scope>NUCLEOTIDE SEQUENCE</scope>
    <source>
        <strain evidence="3">KCTC 42590</strain>
    </source>
</reference>